<name>A0A1C3Z0V7_9BACT</name>
<dbReference type="PANTHER" id="PTHR34677:SF3">
    <property type="entry name" value="BACTERIAL IG-LIKE DOMAIN-CONTAINING PROTEIN"/>
    <property type="match status" value="1"/>
</dbReference>
<reference evidence="2 3" key="1">
    <citation type="submission" date="2016-08" db="EMBL/GenBank/DDBJ databases">
        <authorList>
            <person name="Seilhamer J.J."/>
        </authorList>
    </citation>
    <scope>NUCLEOTIDE SEQUENCE [LARGE SCALE GENOMIC DNA]</scope>
    <source>
        <strain evidence="2 3">A37T2</strain>
    </source>
</reference>
<feature type="domain" description="Bacterial Ig-like" evidence="1">
    <location>
        <begin position="1225"/>
        <end position="1310"/>
    </location>
</feature>
<dbReference type="Pfam" id="PF19078">
    <property type="entry name" value="Big_12"/>
    <property type="match status" value="8"/>
</dbReference>
<dbReference type="InterPro" id="IPR015919">
    <property type="entry name" value="Cadherin-like_sf"/>
</dbReference>
<protein>
    <submittedName>
        <fullName evidence="2">Gliding motility-associated C-terminal domain-containing protein</fullName>
    </submittedName>
</protein>
<organism evidence="2 3">
    <name type="scientific">Chitinophaga costaii</name>
    <dbReference type="NCBI Taxonomy" id="1335309"/>
    <lineage>
        <taxon>Bacteria</taxon>
        <taxon>Pseudomonadati</taxon>
        <taxon>Bacteroidota</taxon>
        <taxon>Chitinophagia</taxon>
        <taxon>Chitinophagales</taxon>
        <taxon>Chitinophagaceae</taxon>
        <taxon>Chitinophaga</taxon>
    </lineage>
</organism>
<dbReference type="SUPFAM" id="SSF49313">
    <property type="entry name" value="Cadherin-like"/>
    <property type="match status" value="1"/>
</dbReference>
<feature type="domain" description="Bacterial Ig-like" evidence="1">
    <location>
        <begin position="372"/>
        <end position="466"/>
    </location>
</feature>
<dbReference type="Proteomes" id="UP000242818">
    <property type="component" value="Unassembled WGS sequence"/>
</dbReference>
<dbReference type="GO" id="GO:0016020">
    <property type="term" value="C:membrane"/>
    <property type="evidence" value="ECO:0007669"/>
    <property type="project" value="InterPro"/>
</dbReference>
<gene>
    <name evidence="2" type="ORF">GA0116948_101192</name>
</gene>
<feature type="domain" description="Bacterial Ig-like" evidence="1">
    <location>
        <begin position="1433"/>
        <end position="1521"/>
    </location>
</feature>
<evidence type="ECO:0000313" key="2">
    <source>
        <dbReference type="EMBL" id="SCB75996.1"/>
    </source>
</evidence>
<evidence type="ECO:0000259" key="1">
    <source>
        <dbReference type="Pfam" id="PF19078"/>
    </source>
</evidence>
<dbReference type="NCBIfam" id="TIGR04131">
    <property type="entry name" value="Bac_Flav_CTERM"/>
    <property type="match status" value="1"/>
</dbReference>
<dbReference type="Pfam" id="PF13585">
    <property type="entry name" value="CHU_C"/>
    <property type="match status" value="1"/>
</dbReference>
<proteinExistence type="predicted"/>
<feature type="domain" description="Bacterial Ig-like" evidence="1">
    <location>
        <begin position="1655"/>
        <end position="1734"/>
    </location>
</feature>
<feature type="domain" description="Bacterial Ig-like" evidence="1">
    <location>
        <begin position="160"/>
        <end position="244"/>
    </location>
</feature>
<accession>A0A1C3Z0V7</accession>
<dbReference type="PANTHER" id="PTHR34677">
    <property type="match status" value="1"/>
</dbReference>
<evidence type="ECO:0000313" key="3">
    <source>
        <dbReference type="Proteomes" id="UP000242818"/>
    </source>
</evidence>
<feature type="domain" description="Bacterial Ig-like" evidence="1">
    <location>
        <begin position="1013"/>
        <end position="1098"/>
    </location>
</feature>
<feature type="domain" description="Bacterial Ig-like" evidence="1">
    <location>
        <begin position="800"/>
        <end position="886"/>
    </location>
</feature>
<feature type="domain" description="Bacterial Ig-like" evidence="1">
    <location>
        <begin position="584"/>
        <end position="679"/>
    </location>
</feature>
<dbReference type="InterPro" id="IPR026341">
    <property type="entry name" value="T9SS_type_B"/>
</dbReference>
<sequence>MSALRTWAVPAYPLRSWIKAYTPAPIAPGALPVMVDAPTVTNVWAPYPGLHNLNSGTDLEFYVDFSEPVKVVLANGRPYLEVTIGSQVVHANYVSGSNSDELEFVYTVQLGDSDDDGIEIGSTMHANTGALVAVSSGVDVDPVMQGIDPDEIYVYVSGIVPTVTLTPNLPAKVSGPFTVTATFSESVSDFSIAGFNITNGVASNFVMSEQNKVFTVLVTPNADGPLTIIIPEGAGNNVGHNNNSPSNQLSTIVDQTAPVVNDVKMPADNYYNATNTLNFTIDFSENVFFTGALPSIDVHIGTQTVKATYASGSGGTHIIFSYAIQPGQEDMDGITLGTVIDLNGGTILDDAGNAANLELHEVGDGANVRVNTTHPTVSLATNAPAVIKGPYDLTVDFSEAVYGLIEADFTVTNGNVTNLQTTDNIHYTFTITPATPDLPVTVSLPADVAENIGHNGNLAATNTVSVQFDPTAPTVTAVTGPANDTYLATETMDFTVTFSEAVYVTGSPYLEINIGGSVVHAAFLSSAANSLIFRYTVVDGDNDADGVTPGSLVLNGGTIADEATNDAGLTLQNIADLTQVLVNTKHPTVVISGPAQANADFPVNITFSEAMGAVSAADLIVDGLTGASVQSLTTTDHIHYTATVSLPAGSLGNLTLQLPEAVVKSEVGNFNQASNILTVNIDNIPPVITTVTVPADGIYQKGQTLTFKVKFSEPVTLTGPLLLPINLDAHHVQANYQAGSGTNVLTFSYTVQLNDLDMNGIELDSALNASGATLRDAMGNDADLTLNDVGGTSNIFVNAVRPTVTIATPAAAVTGAFTITITFSEYVLGLTTAGISVTNATVSNLQTLDNITYTAKITPLADGAITVVIPANVALNMGNNGNIASNTISTLADVTIPVITAVDVPANGVYNSTTGQLTFTVHYSENVVVTGTPTLGIMIGSQTVHATYTAGSGTKLLTFQYTVQDGDQDMDGITLLPSLDITGATIADPAGNPASLTLQNVASTSGVFVNTQHPSVILSGTPGSLNAPFQITATFSQAVTGLTLSDFVTDNASLSNLQTTNNIIYTLTVTPLADGTVNVSLPANAAVNIGNNGNTASNLLSTSADVTAPVITQVAVPANGTYNATGTLTFQVHYSEPVVIIGVPVLPVIIGTQTVQASYVSGSGTDILVFSYAVQDGNQDMDGIALGNSLVLNTATIKDVAGNTASLTLQNVASTTHVLVNTQHTTVTLTTAASLVNGPFTVTVTFSEAVTGLALSDFVVGNASLSNLQTSDNITYTILVSPATTGAITLSLPAGMTLSAANNINAASNQLGVDADITAPVITQVEVPATHTYHATNVLTFTVHYSENVVITGTPQLPVIIGAQTVQANYMSGSGSQLLVFTYTIQNGENDADGIALGTSLGLNGGAITDEAGNTAGLTLQNVASSAGVLVNTQHPSVVIAALPASPSGPFTCTITFSEAVTGLTLIDFALVNGSISNLQTSDNITYTVQLTPNASGTVSISLPADKAVNVGDNGNTASNVASTTADLSAPYITSVAVPANGTYNGGSTLQFTVTFNKNVVITGAPTLPVIIGSKTGNADLVGGSGTTTLTFQYQVQEGDYDMDGIALGSSIALNTGTIEGLTGITALVTLQHIGNTSQVFVNAIHPSVTLTGPAKANGPFTITITFSEAVTGLLASEFVMTSASASNLQTTDHITYTLQIQPLASGAVTIDLPADMAQNIGNNGNTASNTLSIRTGLTPPVIHTPLTLQVEEHSPVGTFVGTPSGISGGGLLQQWTIVTDNSGAFGMDPSTGKIVVKDMALLDAKVATTVTITVTVSDDFNTSLPATILINVVPVINKAPVLDPVAEQQVCVSTGMQSLQLSGVSPVEAGQTLTCTISAGLPYFNSLTISNTGLISYQLKPGVSGHVNLTVTLKDNGGTAYGGTDSLRITFGMNINLLPVVVITSPRPDSTISLGQSIVLTADAPGVSTYRWSTGDEGATLEARPTETTTYEVTATNDVGCSITSEYKVKVEDLTHITATNFLSPNGDGRNDKWIVRNLDYYPDNEVTIFDRAGRVVYYSKNYKNDWGGTANGQPLAEGTYYYVIVVAGLPPVKGFITIVRDILK</sequence>
<keyword evidence="3" id="KW-1185">Reference proteome</keyword>
<dbReference type="STRING" id="1335309.GA0116948_101192"/>
<dbReference type="EMBL" id="FMAR01000001">
    <property type="protein sequence ID" value="SCB75996.1"/>
    <property type="molecule type" value="Genomic_DNA"/>
</dbReference>
<dbReference type="Gene3D" id="2.60.40.60">
    <property type="entry name" value="Cadherins"/>
    <property type="match status" value="1"/>
</dbReference>
<dbReference type="InterPro" id="IPR044048">
    <property type="entry name" value="Big_12"/>
</dbReference>
<dbReference type="GO" id="GO:0005509">
    <property type="term" value="F:calcium ion binding"/>
    <property type="evidence" value="ECO:0007669"/>
    <property type="project" value="InterPro"/>
</dbReference>